<accession>A0ABR9K9V1</accession>
<dbReference type="EMBL" id="JADBEF010000001">
    <property type="protein sequence ID" value="MBE1558783.1"/>
    <property type="molecule type" value="Genomic_DNA"/>
</dbReference>
<dbReference type="PROSITE" id="PS51257">
    <property type="entry name" value="PROKAR_LIPOPROTEIN"/>
    <property type="match status" value="1"/>
</dbReference>
<reference evidence="2 3" key="1">
    <citation type="submission" date="2020-10" db="EMBL/GenBank/DDBJ databases">
        <title>Sequencing the genomes of 1000 actinobacteria strains.</title>
        <authorList>
            <person name="Klenk H.-P."/>
        </authorList>
    </citation>
    <scope>NUCLEOTIDE SEQUENCE [LARGE SCALE GENOMIC DNA]</scope>
    <source>
        <strain evidence="2 3">DSM 43748</strain>
    </source>
</reference>
<evidence type="ECO:0000313" key="3">
    <source>
        <dbReference type="Proteomes" id="UP000661607"/>
    </source>
</evidence>
<organism evidence="2 3">
    <name type="scientific">Nonomuraea africana</name>
    <dbReference type="NCBI Taxonomy" id="46171"/>
    <lineage>
        <taxon>Bacteria</taxon>
        <taxon>Bacillati</taxon>
        <taxon>Actinomycetota</taxon>
        <taxon>Actinomycetes</taxon>
        <taxon>Streptosporangiales</taxon>
        <taxon>Streptosporangiaceae</taxon>
        <taxon>Nonomuraea</taxon>
    </lineage>
</organism>
<keyword evidence="3" id="KW-1185">Reference proteome</keyword>
<feature type="signal peptide" evidence="1">
    <location>
        <begin position="1"/>
        <end position="23"/>
    </location>
</feature>
<evidence type="ECO:0000313" key="2">
    <source>
        <dbReference type="EMBL" id="MBE1558783.1"/>
    </source>
</evidence>
<keyword evidence="1" id="KW-0732">Signal</keyword>
<protein>
    <submittedName>
        <fullName evidence="2">Copper(I)-binding protein</fullName>
    </submittedName>
</protein>
<feature type="chain" id="PRO_5046815420" evidence="1">
    <location>
        <begin position="24"/>
        <end position="163"/>
    </location>
</feature>
<name>A0ABR9K9V1_9ACTN</name>
<dbReference type="Proteomes" id="UP000661607">
    <property type="component" value="Unassembled WGS sequence"/>
</dbReference>
<dbReference type="RefSeq" id="WP_192774156.1">
    <property type="nucleotide sequence ID" value="NZ_BAAASY010000037.1"/>
</dbReference>
<comment type="caution">
    <text evidence="2">The sequence shown here is derived from an EMBL/GenBank/DDBJ whole genome shotgun (WGS) entry which is preliminary data.</text>
</comment>
<gene>
    <name evidence="2" type="ORF">H4W81_001562</name>
</gene>
<proteinExistence type="predicted"/>
<evidence type="ECO:0000256" key="1">
    <source>
        <dbReference type="SAM" id="SignalP"/>
    </source>
</evidence>
<sequence length="163" mass="17083">MPTLRAFTTTALCLALATSACTAMVTDYGDVTKFQQNEGANASVHGVHLRNAYLLGGAPGQSAPAEVPLYAVLINNRTAADRLERITVQGGSVRLAAPVELPPNQPVGTDRPIATVSGLKGQSWIPMTFTFRDAGDVRVQVPLKYRAGPVSSVTPTASPTATH</sequence>